<evidence type="ECO:0000256" key="1">
    <source>
        <dbReference type="ARBA" id="ARBA00007169"/>
    </source>
</evidence>
<dbReference type="Pfam" id="PF00975">
    <property type="entry name" value="Thioesterase"/>
    <property type="match status" value="1"/>
</dbReference>
<organism evidence="3 4">
    <name type="scientific">Desulfovibrio fairfieldensis</name>
    <dbReference type="NCBI Taxonomy" id="44742"/>
    <lineage>
        <taxon>Bacteria</taxon>
        <taxon>Pseudomonadati</taxon>
        <taxon>Thermodesulfobacteriota</taxon>
        <taxon>Desulfovibrionia</taxon>
        <taxon>Desulfovibrionales</taxon>
        <taxon>Desulfovibrionaceae</taxon>
        <taxon>Desulfovibrio</taxon>
    </lineage>
</organism>
<dbReference type="Proteomes" id="UP000069241">
    <property type="component" value="Chromosome"/>
</dbReference>
<reference evidence="4" key="1">
    <citation type="submission" date="2016-02" db="EMBL/GenBank/DDBJ databases">
        <authorList>
            <person name="Holder M.E."/>
            <person name="Ajami N.J."/>
            <person name="Petrosino J.F."/>
        </authorList>
    </citation>
    <scope>NUCLEOTIDE SEQUENCE [LARGE SCALE GENOMIC DNA]</scope>
    <source>
        <strain evidence="4">CCUG 45958</strain>
    </source>
</reference>
<dbReference type="STRING" id="44742.AXF13_05245"/>
<dbReference type="InterPro" id="IPR029058">
    <property type="entry name" value="AB_hydrolase_fold"/>
</dbReference>
<dbReference type="PANTHER" id="PTHR11487:SF0">
    <property type="entry name" value="S-ACYL FATTY ACID SYNTHASE THIOESTERASE, MEDIUM CHAIN"/>
    <property type="match status" value="1"/>
</dbReference>
<dbReference type="GO" id="GO:0008610">
    <property type="term" value="P:lipid biosynthetic process"/>
    <property type="evidence" value="ECO:0007669"/>
    <property type="project" value="TreeGrafter"/>
</dbReference>
<dbReference type="RefSeq" id="WP_062251926.1">
    <property type="nucleotide sequence ID" value="NZ_CP014229.1"/>
</dbReference>
<dbReference type="SUPFAM" id="SSF53474">
    <property type="entry name" value="alpha/beta-Hydrolases"/>
    <property type="match status" value="1"/>
</dbReference>
<dbReference type="InterPro" id="IPR012223">
    <property type="entry name" value="TEII"/>
</dbReference>
<dbReference type="Gene3D" id="3.40.50.1820">
    <property type="entry name" value="alpha/beta hydrolase"/>
    <property type="match status" value="1"/>
</dbReference>
<evidence type="ECO:0000313" key="3">
    <source>
        <dbReference type="EMBL" id="AMD89566.1"/>
    </source>
</evidence>
<evidence type="ECO:0000259" key="2">
    <source>
        <dbReference type="Pfam" id="PF00975"/>
    </source>
</evidence>
<gene>
    <name evidence="3" type="ORF">AXF13_05245</name>
</gene>
<dbReference type="PANTHER" id="PTHR11487">
    <property type="entry name" value="THIOESTERASE"/>
    <property type="match status" value="1"/>
</dbReference>
<accession>A0A109W400</accession>
<protein>
    <submittedName>
        <fullName evidence="3">Thioesterase</fullName>
    </submittedName>
</protein>
<dbReference type="EMBL" id="CP014229">
    <property type="protein sequence ID" value="AMD89566.1"/>
    <property type="molecule type" value="Genomic_DNA"/>
</dbReference>
<evidence type="ECO:0000313" key="4">
    <source>
        <dbReference type="Proteomes" id="UP000069241"/>
    </source>
</evidence>
<keyword evidence="4" id="KW-1185">Reference proteome</keyword>
<dbReference type="AlphaFoldDB" id="A0A109W400"/>
<dbReference type="KEGG" id="dfi:AXF13_05245"/>
<proteinExistence type="inferred from homology"/>
<sequence>MSLTKTSAFPGTASDKWLTQAPDENDQAAIIAFPYAGGGPSVFHGWDKSLQPYRLRLCPVSLPGKEKRRAEKLPDDIHELAQSIAASVLAHIHKPYVMLGLCYGASLAYLTAQLTTAAGRPPVGIIVAGGRAPHTPPPVPVSDMTDDDFISTLHRLGFISDIVLSNRELLDLYLPMLKSDFIMDEKFILPYPKCKFLFPISVCYGEKDAITPEHDILEWSIYTSNLFMAQKFKEDQLFFAKEYDRFIEYIVEKSLSLVENPNFIE</sequence>
<comment type="similarity">
    <text evidence="1">Belongs to the thioesterase family.</text>
</comment>
<feature type="domain" description="Thioesterase" evidence="2">
    <location>
        <begin position="30"/>
        <end position="188"/>
    </location>
</feature>
<dbReference type="InterPro" id="IPR001031">
    <property type="entry name" value="Thioesterase"/>
</dbReference>
<name>A0A109W400_9BACT</name>